<dbReference type="SUPFAM" id="SSF54637">
    <property type="entry name" value="Thioesterase/thiol ester dehydrase-isomerase"/>
    <property type="match status" value="1"/>
</dbReference>
<proteinExistence type="predicted"/>
<feature type="domain" description="MaoC-like" evidence="1">
    <location>
        <begin position="6"/>
        <end position="100"/>
    </location>
</feature>
<dbReference type="RefSeq" id="WP_200689085.1">
    <property type="nucleotide sequence ID" value="NZ_JAEPRQ010000010.1"/>
</dbReference>
<dbReference type="Proteomes" id="UP000640485">
    <property type="component" value="Unassembled WGS sequence"/>
</dbReference>
<evidence type="ECO:0000313" key="3">
    <source>
        <dbReference type="Proteomes" id="UP000640485"/>
    </source>
</evidence>
<comment type="caution">
    <text evidence="2">The sequence shown here is derived from an EMBL/GenBank/DDBJ whole genome shotgun (WGS) entry which is preliminary data.</text>
</comment>
<evidence type="ECO:0000313" key="2">
    <source>
        <dbReference type="EMBL" id="MBK4217896.1"/>
    </source>
</evidence>
<accession>A0A934SFE1</accession>
<sequence length="138" mass="14345">MMNQLTVGQEFSFRKTMTVAEQAMFTGISGNMGGLYVDALRARAEGADGPVAFELALGALATTALSRLGGSGRRIGRIAFDFATPVSVGQSVEALARVTALVGRTATCSIEIRRNPDAQVVATGEAVLVPFAGNHTDV</sequence>
<organism evidence="2 3">
    <name type="scientific">Paracoccus caeni</name>
    <dbReference type="NCBI Taxonomy" id="657651"/>
    <lineage>
        <taxon>Bacteria</taxon>
        <taxon>Pseudomonadati</taxon>
        <taxon>Pseudomonadota</taxon>
        <taxon>Alphaproteobacteria</taxon>
        <taxon>Rhodobacterales</taxon>
        <taxon>Paracoccaceae</taxon>
        <taxon>Paracoccus</taxon>
    </lineage>
</organism>
<keyword evidence="3" id="KW-1185">Reference proteome</keyword>
<name>A0A934SFE1_9RHOB</name>
<gene>
    <name evidence="2" type="ORF">JJJ17_18335</name>
</gene>
<dbReference type="Pfam" id="PF01575">
    <property type="entry name" value="MaoC_dehydratas"/>
    <property type="match status" value="1"/>
</dbReference>
<dbReference type="EMBL" id="JAEPRQ010000010">
    <property type="protein sequence ID" value="MBK4217896.1"/>
    <property type="molecule type" value="Genomic_DNA"/>
</dbReference>
<dbReference type="InterPro" id="IPR029069">
    <property type="entry name" value="HotDog_dom_sf"/>
</dbReference>
<dbReference type="Gene3D" id="3.10.129.10">
    <property type="entry name" value="Hotdog Thioesterase"/>
    <property type="match status" value="1"/>
</dbReference>
<protein>
    <recommendedName>
        <fullName evidence="1">MaoC-like domain-containing protein</fullName>
    </recommendedName>
</protein>
<dbReference type="AlphaFoldDB" id="A0A934SFE1"/>
<dbReference type="InterPro" id="IPR002539">
    <property type="entry name" value="MaoC-like_dom"/>
</dbReference>
<reference evidence="2" key="1">
    <citation type="submission" date="2021-01" db="EMBL/GenBank/DDBJ databases">
        <title>Paracoccus amoyensis sp. nov., isolated from the surface seawater along the coast of Xiamen Island, China.</title>
        <authorList>
            <person name="Lyu L."/>
        </authorList>
    </citation>
    <scope>NUCLEOTIDE SEQUENCE</scope>
    <source>
        <strain evidence="2">MJ17</strain>
    </source>
</reference>
<evidence type="ECO:0000259" key="1">
    <source>
        <dbReference type="Pfam" id="PF01575"/>
    </source>
</evidence>